<feature type="region of interest" description="Disordered" evidence="1">
    <location>
        <begin position="80"/>
        <end position="115"/>
    </location>
</feature>
<dbReference type="Gene3D" id="3.40.1000.70">
    <property type="entry name" value="PknH-like extracellular domain"/>
    <property type="match status" value="1"/>
</dbReference>
<feature type="transmembrane region" description="Helical" evidence="2">
    <location>
        <begin position="57"/>
        <end position="79"/>
    </location>
</feature>
<sequence length="313" mass="32692">MSEPHGPRPNPYNQPPFGPPMNRPLPPAPGGHYPPPLLPPGLGGPPPRPHGPNRRTLWAVLAAVAVIAVIGVVITVSVSGRGSHHNSAKSATKSSTSTTTTTTTTSTASSDKAPVPSAKIEGLLPKQETLAAAVSDPELGVVANGEAMDDATVVDADCQGISSVASGPVYAGTGWTAIRWQRWYSPPDMDTNELKHGLLVSVAAFPQAQMAQTFYAKQNERWKKCGGRTLNMTVTPGENEQRVFWTITEVTDSDGIVKTTAISEGGGGWMCQDAMTMRNNIIAQADVCGISVPPNAAPDILTSIVAKVDSASG</sequence>
<dbReference type="Proteomes" id="UP000321797">
    <property type="component" value="Unassembled WGS sequence"/>
</dbReference>
<accession>A0A5B1MA76</accession>
<comment type="caution">
    <text evidence="4">The sequence shown here is derived from an EMBL/GenBank/DDBJ whole genome shotgun (WGS) entry which is preliminary data.</text>
</comment>
<gene>
    <name evidence="4" type="ORF">E6Q54_21275</name>
</gene>
<protein>
    <submittedName>
        <fullName evidence="4">Sensor domain-containing protein</fullName>
    </submittedName>
</protein>
<evidence type="ECO:0000256" key="1">
    <source>
        <dbReference type="SAM" id="MobiDB-lite"/>
    </source>
</evidence>
<organism evidence="4 5">
    <name type="scientific">Mycolicibacter arupensis</name>
    <dbReference type="NCBI Taxonomy" id="342002"/>
    <lineage>
        <taxon>Bacteria</taxon>
        <taxon>Bacillati</taxon>
        <taxon>Actinomycetota</taxon>
        <taxon>Actinomycetes</taxon>
        <taxon>Mycobacteriales</taxon>
        <taxon>Mycobacteriaceae</taxon>
        <taxon>Mycolicibacter</taxon>
    </lineage>
</organism>
<evidence type="ECO:0000259" key="3">
    <source>
        <dbReference type="Pfam" id="PF14032"/>
    </source>
</evidence>
<dbReference type="EMBL" id="SSGD01000155">
    <property type="protein sequence ID" value="TXI50759.1"/>
    <property type="molecule type" value="Genomic_DNA"/>
</dbReference>
<dbReference type="InterPro" id="IPR038232">
    <property type="entry name" value="PknH-like_Extracell_sf"/>
</dbReference>
<dbReference type="RefSeq" id="WP_149773646.1">
    <property type="nucleotide sequence ID" value="NZ_SSGD01000155.1"/>
</dbReference>
<reference evidence="4 5" key="1">
    <citation type="submission" date="2018-09" db="EMBL/GenBank/DDBJ databases">
        <title>Metagenome Assembled Genomes from an Advanced Water Purification Facility.</title>
        <authorList>
            <person name="Stamps B.W."/>
            <person name="Spear J.R."/>
        </authorList>
    </citation>
    <scope>NUCLEOTIDE SEQUENCE [LARGE SCALE GENOMIC DNA]</scope>
    <source>
        <strain evidence="4">Bin_29_2</strain>
    </source>
</reference>
<feature type="compositionally biased region" description="Pro residues" evidence="1">
    <location>
        <begin position="7"/>
        <end position="50"/>
    </location>
</feature>
<proteinExistence type="predicted"/>
<keyword evidence="2" id="KW-0472">Membrane</keyword>
<feature type="compositionally biased region" description="Low complexity" evidence="1">
    <location>
        <begin position="88"/>
        <end position="110"/>
    </location>
</feature>
<dbReference type="AlphaFoldDB" id="A0A5B1MA76"/>
<dbReference type="Pfam" id="PF14032">
    <property type="entry name" value="PknH_C"/>
    <property type="match status" value="1"/>
</dbReference>
<keyword evidence="2" id="KW-0812">Transmembrane</keyword>
<evidence type="ECO:0000313" key="4">
    <source>
        <dbReference type="EMBL" id="TXI50759.1"/>
    </source>
</evidence>
<evidence type="ECO:0000256" key="2">
    <source>
        <dbReference type="SAM" id="Phobius"/>
    </source>
</evidence>
<dbReference type="InterPro" id="IPR026954">
    <property type="entry name" value="PknH-like_Extracell"/>
</dbReference>
<keyword evidence="2" id="KW-1133">Transmembrane helix</keyword>
<feature type="domain" description="PknH-like extracellular" evidence="3">
    <location>
        <begin position="115"/>
        <end position="307"/>
    </location>
</feature>
<evidence type="ECO:0000313" key="5">
    <source>
        <dbReference type="Proteomes" id="UP000321797"/>
    </source>
</evidence>
<feature type="region of interest" description="Disordered" evidence="1">
    <location>
        <begin position="1"/>
        <end position="51"/>
    </location>
</feature>
<name>A0A5B1MA76_9MYCO</name>